<evidence type="ECO:0000313" key="2">
    <source>
        <dbReference type="EMBL" id="OJJ66019.1"/>
    </source>
</evidence>
<keyword evidence="1" id="KW-0732">Signal</keyword>
<proteinExistence type="predicted"/>
<protein>
    <recommendedName>
        <fullName evidence="4">Cyanovirin-N domain-containing protein</fullName>
    </recommendedName>
</protein>
<dbReference type="RefSeq" id="XP_067473269.1">
    <property type="nucleotide sequence ID" value="XM_067626288.1"/>
</dbReference>
<accession>A0A1L9U2Z6</accession>
<dbReference type="VEuPathDB" id="FungiDB:ASPBRDRAFT_49243"/>
<sequence>MPEDRRFPFFKKLLFLTAVLSPTYAHDATETEISYLRCAGPSVTVPYCLQCTDVCVLECGGDDVQWPYCHCTDEQSCRVTSPSNPQGPRFLGDDGKPFIVNMTSLHIALAEAESEGRKINWAGDAKWYEPTLSENQWLGLCWGFRTAGSGTDLTYKCLNVSP</sequence>
<dbReference type="OMA" id="INWAGDA"/>
<dbReference type="GeneID" id="93578776"/>
<feature type="chain" id="PRO_5009887710" description="Cyanovirin-N domain-containing protein" evidence="1">
    <location>
        <begin position="26"/>
        <end position="162"/>
    </location>
</feature>
<feature type="signal peptide" evidence="1">
    <location>
        <begin position="1"/>
        <end position="25"/>
    </location>
</feature>
<evidence type="ECO:0008006" key="4">
    <source>
        <dbReference type="Google" id="ProtNLM"/>
    </source>
</evidence>
<keyword evidence="3" id="KW-1185">Reference proteome</keyword>
<dbReference type="AlphaFoldDB" id="A0A1L9U2Z6"/>
<reference evidence="3" key="1">
    <citation type="journal article" date="2017" name="Genome Biol.">
        <title>Comparative genomics reveals high biological diversity and specific adaptations in the industrially and medically important fungal genus Aspergillus.</title>
        <authorList>
            <person name="de Vries R.P."/>
            <person name="Riley R."/>
            <person name="Wiebenga A."/>
            <person name="Aguilar-Osorio G."/>
            <person name="Amillis S."/>
            <person name="Uchima C.A."/>
            <person name="Anderluh G."/>
            <person name="Asadollahi M."/>
            <person name="Askin M."/>
            <person name="Barry K."/>
            <person name="Battaglia E."/>
            <person name="Bayram O."/>
            <person name="Benocci T."/>
            <person name="Braus-Stromeyer S.A."/>
            <person name="Caldana C."/>
            <person name="Canovas D."/>
            <person name="Cerqueira G.C."/>
            <person name="Chen F."/>
            <person name="Chen W."/>
            <person name="Choi C."/>
            <person name="Clum A."/>
            <person name="Dos Santos R.A."/>
            <person name="Damasio A.R."/>
            <person name="Diallinas G."/>
            <person name="Emri T."/>
            <person name="Fekete E."/>
            <person name="Flipphi M."/>
            <person name="Freyberg S."/>
            <person name="Gallo A."/>
            <person name="Gournas C."/>
            <person name="Habgood R."/>
            <person name="Hainaut M."/>
            <person name="Harispe M.L."/>
            <person name="Henrissat B."/>
            <person name="Hilden K.S."/>
            <person name="Hope R."/>
            <person name="Hossain A."/>
            <person name="Karabika E."/>
            <person name="Karaffa L."/>
            <person name="Karanyi Z."/>
            <person name="Krasevec N."/>
            <person name="Kuo A."/>
            <person name="Kusch H."/>
            <person name="LaButti K."/>
            <person name="Lagendijk E.L."/>
            <person name="Lapidus A."/>
            <person name="Levasseur A."/>
            <person name="Lindquist E."/>
            <person name="Lipzen A."/>
            <person name="Logrieco A.F."/>
            <person name="MacCabe A."/>
            <person name="Maekelae M.R."/>
            <person name="Malavazi I."/>
            <person name="Melin P."/>
            <person name="Meyer V."/>
            <person name="Mielnichuk N."/>
            <person name="Miskei M."/>
            <person name="Molnar A.P."/>
            <person name="Mule G."/>
            <person name="Ngan C.Y."/>
            <person name="Orejas M."/>
            <person name="Orosz E."/>
            <person name="Ouedraogo J.P."/>
            <person name="Overkamp K.M."/>
            <person name="Park H.-S."/>
            <person name="Perrone G."/>
            <person name="Piumi F."/>
            <person name="Punt P.J."/>
            <person name="Ram A.F."/>
            <person name="Ramon A."/>
            <person name="Rauscher S."/>
            <person name="Record E."/>
            <person name="Riano-Pachon D.M."/>
            <person name="Robert V."/>
            <person name="Roehrig J."/>
            <person name="Ruller R."/>
            <person name="Salamov A."/>
            <person name="Salih N.S."/>
            <person name="Samson R.A."/>
            <person name="Sandor E."/>
            <person name="Sanguinetti M."/>
            <person name="Schuetze T."/>
            <person name="Sepcic K."/>
            <person name="Shelest E."/>
            <person name="Sherlock G."/>
            <person name="Sophianopoulou V."/>
            <person name="Squina F.M."/>
            <person name="Sun H."/>
            <person name="Susca A."/>
            <person name="Todd R.B."/>
            <person name="Tsang A."/>
            <person name="Unkles S.E."/>
            <person name="van de Wiele N."/>
            <person name="van Rossen-Uffink D."/>
            <person name="Oliveira J.V."/>
            <person name="Vesth T.C."/>
            <person name="Visser J."/>
            <person name="Yu J.-H."/>
            <person name="Zhou M."/>
            <person name="Andersen M.R."/>
            <person name="Archer D.B."/>
            <person name="Baker S.E."/>
            <person name="Benoit I."/>
            <person name="Brakhage A.A."/>
            <person name="Braus G.H."/>
            <person name="Fischer R."/>
            <person name="Frisvad J.C."/>
            <person name="Goldman G.H."/>
            <person name="Houbraken J."/>
            <person name="Oakley B."/>
            <person name="Pocsi I."/>
            <person name="Scazzocchio C."/>
            <person name="Seiboth B."/>
            <person name="vanKuyk P.A."/>
            <person name="Wortman J."/>
            <person name="Dyer P.S."/>
            <person name="Grigoriev I.V."/>
        </authorList>
    </citation>
    <scope>NUCLEOTIDE SEQUENCE [LARGE SCALE GENOMIC DNA]</scope>
    <source>
        <strain evidence="3">CBS 101740 / IMI 381727 / IBT 21946</strain>
    </source>
</reference>
<dbReference type="EMBL" id="KV878702">
    <property type="protein sequence ID" value="OJJ66019.1"/>
    <property type="molecule type" value="Genomic_DNA"/>
</dbReference>
<organism evidence="2 3">
    <name type="scientific">Aspergillus brasiliensis (strain CBS 101740 / IMI 381727 / IBT 21946)</name>
    <dbReference type="NCBI Taxonomy" id="767769"/>
    <lineage>
        <taxon>Eukaryota</taxon>
        <taxon>Fungi</taxon>
        <taxon>Dikarya</taxon>
        <taxon>Ascomycota</taxon>
        <taxon>Pezizomycotina</taxon>
        <taxon>Eurotiomycetes</taxon>
        <taxon>Eurotiomycetidae</taxon>
        <taxon>Eurotiales</taxon>
        <taxon>Aspergillaceae</taxon>
        <taxon>Aspergillus</taxon>
        <taxon>Aspergillus subgen. Circumdati</taxon>
    </lineage>
</organism>
<evidence type="ECO:0000313" key="3">
    <source>
        <dbReference type="Proteomes" id="UP000184499"/>
    </source>
</evidence>
<evidence type="ECO:0000256" key="1">
    <source>
        <dbReference type="SAM" id="SignalP"/>
    </source>
</evidence>
<name>A0A1L9U2Z6_ASPBC</name>
<dbReference type="OrthoDB" id="4509612at2759"/>
<gene>
    <name evidence="2" type="ORF">ASPBRDRAFT_49243</name>
</gene>
<dbReference type="Proteomes" id="UP000184499">
    <property type="component" value="Unassembled WGS sequence"/>
</dbReference>